<reference evidence="1" key="1">
    <citation type="submission" date="2023-06" db="EMBL/GenBank/DDBJ databases">
        <authorList>
            <person name="Kurt Z."/>
        </authorList>
    </citation>
    <scope>NUCLEOTIDE SEQUENCE</scope>
</reference>
<accession>A0AA86UG57</accession>
<proteinExistence type="predicted"/>
<sequence>MEVMNTHSGACRQVDYYLTCANYGPLVDVCEDTQENIKKYLQIDGDLIKGLRKIIEVKTSQKLYATQGKPPVVKGIYNLLYNLQFYQTFRYLFTFYFYNTNFIQHVQSLFELYLVQLSQLQNQLYRLEFTATYIIILSYLLHLLSRLISNDQNTKTHAFEYKYTNF</sequence>
<protein>
    <submittedName>
        <fullName evidence="2">Hypothetical_protein</fullName>
    </submittedName>
</protein>
<evidence type="ECO:0000313" key="2">
    <source>
        <dbReference type="EMBL" id="CAL6053687.1"/>
    </source>
</evidence>
<dbReference type="Proteomes" id="UP001642409">
    <property type="component" value="Unassembled WGS sequence"/>
</dbReference>
<name>A0AA86UG57_9EUKA</name>
<keyword evidence="3" id="KW-1185">Reference proteome</keyword>
<dbReference type="EMBL" id="CAXDID020000198">
    <property type="protein sequence ID" value="CAL6053687.1"/>
    <property type="molecule type" value="Genomic_DNA"/>
</dbReference>
<dbReference type="EMBL" id="CATOUU010000805">
    <property type="protein sequence ID" value="CAI9949857.1"/>
    <property type="molecule type" value="Genomic_DNA"/>
</dbReference>
<evidence type="ECO:0000313" key="1">
    <source>
        <dbReference type="EMBL" id="CAI9949857.1"/>
    </source>
</evidence>
<gene>
    <name evidence="1" type="ORF">HINF_LOCUS37502</name>
    <name evidence="2" type="ORF">HINF_LOCUS45543</name>
</gene>
<organism evidence="1">
    <name type="scientific">Hexamita inflata</name>
    <dbReference type="NCBI Taxonomy" id="28002"/>
    <lineage>
        <taxon>Eukaryota</taxon>
        <taxon>Metamonada</taxon>
        <taxon>Diplomonadida</taxon>
        <taxon>Hexamitidae</taxon>
        <taxon>Hexamitinae</taxon>
        <taxon>Hexamita</taxon>
    </lineage>
</organism>
<dbReference type="AlphaFoldDB" id="A0AA86UG57"/>
<evidence type="ECO:0000313" key="3">
    <source>
        <dbReference type="Proteomes" id="UP001642409"/>
    </source>
</evidence>
<comment type="caution">
    <text evidence="1">The sequence shown here is derived from an EMBL/GenBank/DDBJ whole genome shotgun (WGS) entry which is preliminary data.</text>
</comment>
<reference evidence="2 3" key="2">
    <citation type="submission" date="2024-07" db="EMBL/GenBank/DDBJ databases">
        <authorList>
            <person name="Akdeniz Z."/>
        </authorList>
    </citation>
    <scope>NUCLEOTIDE SEQUENCE [LARGE SCALE GENOMIC DNA]</scope>
</reference>